<protein>
    <submittedName>
        <fullName evidence="2">Uncharacterized protein</fullName>
    </submittedName>
</protein>
<organism evidence="2 3">
    <name type="scientific">Ignelater luminosus</name>
    <name type="common">Cucubano</name>
    <name type="synonym">Pyrophorus luminosus</name>
    <dbReference type="NCBI Taxonomy" id="2038154"/>
    <lineage>
        <taxon>Eukaryota</taxon>
        <taxon>Metazoa</taxon>
        <taxon>Ecdysozoa</taxon>
        <taxon>Arthropoda</taxon>
        <taxon>Hexapoda</taxon>
        <taxon>Insecta</taxon>
        <taxon>Pterygota</taxon>
        <taxon>Neoptera</taxon>
        <taxon>Endopterygota</taxon>
        <taxon>Coleoptera</taxon>
        <taxon>Polyphaga</taxon>
        <taxon>Elateriformia</taxon>
        <taxon>Elateroidea</taxon>
        <taxon>Elateridae</taxon>
        <taxon>Agrypninae</taxon>
        <taxon>Pyrophorini</taxon>
        <taxon>Ignelater</taxon>
    </lineage>
</organism>
<keyword evidence="3" id="KW-1185">Reference proteome</keyword>
<reference evidence="2" key="1">
    <citation type="submission" date="2019-08" db="EMBL/GenBank/DDBJ databases">
        <title>The genome of the North American firefly Photinus pyralis.</title>
        <authorList>
            <consortium name="Photinus pyralis genome working group"/>
            <person name="Fallon T.R."/>
            <person name="Sander Lower S.E."/>
            <person name="Weng J.-K."/>
        </authorList>
    </citation>
    <scope>NUCLEOTIDE SEQUENCE</scope>
    <source>
        <strain evidence="2">TRF0915ILg1</strain>
        <tissue evidence="2">Whole body</tissue>
    </source>
</reference>
<dbReference type="AlphaFoldDB" id="A0A8K0C7Z3"/>
<evidence type="ECO:0000256" key="1">
    <source>
        <dbReference type="SAM" id="MobiDB-lite"/>
    </source>
</evidence>
<evidence type="ECO:0000313" key="2">
    <source>
        <dbReference type="EMBL" id="KAF2882234.1"/>
    </source>
</evidence>
<dbReference type="EMBL" id="VTPC01090637">
    <property type="protein sequence ID" value="KAF2882234.1"/>
    <property type="molecule type" value="Genomic_DNA"/>
</dbReference>
<accession>A0A8K0C7Z3</accession>
<dbReference type="Proteomes" id="UP000801492">
    <property type="component" value="Unassembled WGS sequence"/>
</dbReference>
<feature type="region of interest" description="Disordered" evidence="1">
    <location>
        <begin position="134"/>
        <end position="165"/>
    </location>
</feature>
<name>A0A8K0C7Z3_IGNLU</name>
<evidence type="ECO:0000313" key="3">
    <source>
        <dbReference type="Proteomes" id="UP000801492"/>
    </source>
</evidence>
<comment type="caution">
    <text evidence="2">The sequence shown here is derived from an EMBL/GenBank/DDBJ whole genome shotgun (WGS) entry which is preliminary data.</text>
</comment>
<sequence>MLGTSFSGFPKKPVQKKPQITSITVSRRQTITTTPVLVTIPAPAGVPLLVTKPAAPPELTLVVTPPAQGENTQKSALLSQLLGKAAINHYALLKKLLALAVDALLNKDIFGSFLELLPEILPLLEHHQMDGTQMEPGAKEISTPQICPMSRSRRSAHIKNPPKAV</sequence>
<gene>
    <name evidence="2" type="ORF">ILUMI_23938</name>
</gene>
<proteinExistence type="predicted"/>